<dbReference type="STRING" id="1802385.A2856_02420"/>
<dbReference type="Proteomes" id="UP000177885">
    <property type="component" value="Unassembled WGS sequence"/>
</dbReference>
<evidence type="ECO:0000313" key="1">
    <source>
        <dbReference type="EMBL" id="OGL66523.1"/>
    </source>
</evidence>
<sequence>MNAIKPGLLVPKPLPDLVDRLITANVHAACDTGEIEYRRIWPGEVPHPAHAADGLVPVLVDRRADPRKVMDASGILGYDELSAFHVTGTASQTVGLERYVAFVRLNVERLGWTPDEMRLHKHEAHVNVIEGLFLAVQYPDLLAKHGWDCIGSFAGEPNMVASFDKRGNRTFLVARNVDRPKPHIGYATRHRYFAPIF</sequence>
<organism evidence="1 2">
    <name type="scientific">Candidatus Uhrbacteria bacterium RIFCSPHIGHO2_01_FULL_63_20</name>
    <dbReference type="NCBI Taxonomy" id="1802385"/>
    <lineage>
        <taxon>Bacteria</taxon>
        <taxon>Candidatus Uhriibacteriota</taxon>
    </lineage>
</organism>
<dbReference type="EMBL" id="MGDT01000007">
    <property type="protein sequence ID" value="OGL66523.1"/>
    <property type="molecule type" value="Genomic_DNA"/>
</dbReference>
<gene>
    <name evidence="1" type="ORF">A2856_02420</name>
</gene>
<evidence type="ECO:0000313" key="2">
    <source>
        <dbReference type="Proteomes" id="UP000177885"/>
    </source>
</evidence>
<dbReference type="AlphaFoldDB" id="A0A1F7TKI0"/>
<proteinExistence type="predicted"/>
<reference evidence="1 2" key="1">
    <citation type="journal article" date="2016" name="Nat. Commun.">
        <title>Thousands of microbial genomes shed light on interconnected biogeochemical processes in an aquifer system.</title>
        <authorList>
            <person name="Anantharaman K."/>
            <person name="Brown C.T."/>
            <person name="Hug L.A."/>
            <person name="Sharon I."/>
            <person name="Castelle C.J."/>
            <person name="Probst A.J."/>
            <person name="Thomas B.C."/>
            <person name="Singh A."/>
            <person name="Wilkins M.J."/>
            <person name="Karaoz U."/>
            <person name="Brodie E.L."/>
            <person name="Williams K.H."/>
            <person name="Hubbard S.S."/>
            <person name="Banfield J.F."/>
        </authorList>
    </citation>
    <scope>NUCLEOTIDE SEQUENCE [LARGE SCALE GENOMIC DNA]</scope>
</reference>
<protein>
    <submittedName>
        <fullName evidence="1">Uncharacterized protein</fullName>
    </submittedName>
</protein>
<name>A0A1F7TKI0_9BACT</name>
<accession>A0A1F7TKI0</accession>
<comment type="caution">
    <text evidence="1">The sequence shown here is derived from an EMBL/GenBank/DDBJ whole genome shotgun (WGS) entry which is preliminary data.</text>
</comment>